<sequence length="212" mass="22918">MLLVDKTVKEFIEVVESKEPTPGGGSVSALAGSLGAALTAMVGNLTIGRKAYNELDSEVQNVIQKKHNFAIELKAQLNKLIDEDTKAFNEVMAAFKLPKETDEDKKARKEAIEKATIGALEVPLSAAKECLKVLQCQKVFAESGNVNAITDIGVAALMAYGGLEGALFNVRINLQGLKNEEYVSGINSECEMILKEGTKLKDEVIELVYSKL</sequence>
<dbReference type="Pfam" id="PF04961">
    <property type="entry name" value="FTCD_C"/>
    <property type="match status" value="1"/>
</dbReference>
<dbReference type="AlphaFoldDB" id="A0A6I0FE22"/>
<evidence type="ECO:0000313" key="2">
    <source>
        <dbReference type="EMBL" id="KAB3536030.1"/>
    </source>
</evidence>
<dbReference type="InterPro" id="IPR007044">
    <property type="entry name" value="Cyclodeamin/CycHdrlase"/>
</dbReference>
<protein>
    <submittedName>
        <fullName evidence="2">Cyclodeaminase/cyclohydrolase family protein</fullName>
    </submittedName>
</protein>
<accession>A0A6I0FE22</accession>
<dbReference type="SUPFAM" id="SSF101262">
    <property type="entry name" value="Methenyltetrahydrofolate cyclohydrolase-like"/>
    <property type="match status" value="1"/>
</dbReference>
<dbReference type="OrthoDB" id="7959174at2"/>
<dbReference type="InterPro" id="IPR036178">
    <property type="entry name" value="Formintransfe-cycloase-like_sf"/>
</dbReference>
<dbReference type="Gene3D" id="1.20.120.680">
    <property type="entry name" value="Formiminotetrahydrofolate cyclodeaminase monomer, up-and-down helical bundle"/>
    <property type="match status" value="1"/>
</dbReference>
<gene>
    <name evidence="2" type="ORF">F8154_04510</name>
</gene>
<organism evidence="2 3">
    <name type="scientific">Alkaliphilus pronyensis</name>
    <dbReference type="NCBI Taxonomy" id="1482732"/>
    <lineage>
        <taxon>Bacteria</taxon>
        <taxon>Bacillati</taxon>
        <taxon>Bacillota</taxon>
        <taxon>Clostridia</taxon>
        <taxon>Peptostreptococcales</taxon>
        <taxon>Natronincolaceae</taxon>
        <taxon>Alkaliphilus</taxon>
    </lineage>
</organism>
<keyword evidence="3" id="KW-1185">Reference proteome</keyword>
<dbReference type="GO" id="GO:0016787">
    <property type="term" value="F:hydrolase activity"/>
    <property type="evidence" value="ECO:0007669"/>
    <property type="project" value="UniProtKB-KW"/>
</dbReference>
<keyword evidence="2" id="KW-0378">Hydrolase</keyword>
<name>A0A6I0FE22_9FIRM</name>
<dbReference type="RefSeq" id="WP_151860408.1">
    <property type="nucleotide sequence ID" value="NZ_WBZC01000013.1"/>
</dbReference>
<evidence type="ECO:0000259" key="1">
    <source>
        <dbReference type="Pfam" id="PF04961"/>
    </source>
</evidence>
<evidence type="ECO:0000313" key="3">
    <source>
        <dbReference type="Proteomes" id="UP000432715"/>
    </source>
</evidence>
<comment type="caution">
    <text evidence="2">The sequence shown here is derived from an EMBL/GenBank/DDBJ whole genome shotgun (WGS) entry which is preliminary data.</text>
</comment>
<reference evidence="2 3" key="1">
    <citation type="submission" date="2019-10" db="EMBL/GenBank/DDBJ databases">
        <title>Alkaliphilus serpentinus sp. nov. and Alkaliphilus pronyensis sp. nov., two novel anaerobic alkaliphilic species isolated from the serpentinized-hosted hydrothermal field of the Prony Bay (New Caledonia).</title>
        <authorList>
            <person name="Postec A."/>
        </authorList>
    </citation>
    <scope>NUCLEOTIDE SEQUENCE [LARGE SCALE GENOMIC DNA]</scope>
    <source>
        <strain evidence="2 3">LacV</strain>
    </source>
</reference>
<feature type="domain" description="Cyclodeaminase/cyclohydrolase" evidence="1">
    <location>
        <begin position="7"/>
        <end position="191"/>
    </location>
</feature>
<dbReference type="EMBL" id="WBZC01000013">
    <property type="protein sequence ID" value="KAB3536030.1"/>
    <property type="molecule type" value="Genomic_DNA"/>
</dbReference>
<proteinExistence type="predicted"/>
<dbReference type="Proteomes" id="UP000432715">
    <property type="component" value="Unassembled WGS sequence"/>
</dbReference>